<name>Q2LTD3_SYNAS</name>
<sequence length="249" mass="29270">MKKSLKFKDALDTMKFQKPELTASEGILNECDSSIDYFKGNPISFYTDKVKLQLAVLHRTLRKIASNLGCVKLHYTDKVSKQDYFVQPNFELHQFFFSKSTAELLVNHFDSYKKICCLCTPRLAHEWYERQRIVTVLDIDDRFNYMPGYQYFDLKNPVELKMEFDLVIADPPFALLVDELRESLYSVTAHSPEATLCIIFPIAKEERLFAAFKDLQLQRVSFPNLRWNNLKNVYNHLFGFYSNRDISIK</sequence>
<dbReference type="Pfam" id="PF10237">
    <property type="entry name" value="N6-adenineMlase"/>
    <property type="match status" value="1"/>
</dbReference>
<dbReference type="PANTHER" id="PTHR13200:SF0">
    <property type="entry name" value="EEF1A LYSINE METHYLTRANSFERASE 1"/>
    <property type="match status" value="1"/>
</dbReference>
<organism evidence="5 6">
    <name type="scientific">Syntrophus aciditrophicus (strain SB)</name>
    <dbReference type="NCBI Taxonomy" id="56780"/>
    <lineage>
        <taxon>Bacteria</taxon>
        <taxon>Pseudomonadati</taxon>
        <taxon>Thermodesulfobacteriota</taxon>
        <taxon>Syntrophia</taxon>
        <taxon>Syntrophales</taxon>
        <taxon>Syntrophaceae</taxon>
        <taxon>Syntrophus</taxon>
    </lineage>
</organism>
<gene>
    <name evidence="5" type="ORF">SYN_02548</name>
</gene>
<dbReference type="Proteomes" id="UP000001933">
    <property type="component" value="Chromosome"/>
</dbReference>
<keyword evidence="2" id="KW-0963">Cytoplasm</keyword>
<dbReference type="InterPro" id="IPR019369">
    <property type="entry name" value="Efm5/EEF1AKMT1"/>
</dbReference>
<keyword evidence="4" id="KW-0808">Transferase</keyword>
<dbReference type="HOGENOM" id="CLU_1115316_0_0_7"/>
<dbReference type="AlphaFoldDB" id="Q2LTD3"/>
<dbReference type="KEGG" id="sat:SYN_02548"/>
<dbReference type="EMBL" id="CP000252">
    <property type="protein sequence ID" value="ABC77341.1"/>
    <property type="molecule type" value="Genomic_DNA"/>
</dbReference>
<dbReference type="InParanoid" id="Q2LTD3"/>
<keyword evidence="6" id="KW-1185">Reference proteome</keyword>
<reference evidence="5 6" key="1">
    <citation type="journal article" date="2007" name="Proc. Natl. Acad. Sci. U.S.A.">
        <title>The genome of Syntrophus aciditrophicus: life at the thermodynamic limit of microbial growth.</title>
        <authorList>
            <person name="McInerney M.J."/>
            <person name="Rohlin L."/>
            <person name="Mouttaki H."/>
            <person name="Kim U."/>
            <person name="Krupp R.S."/>
            <person name="Rios-Hernandez L."/>
            <person name="Sieber J."/>
            <person name="Struchtemeyer C.G."/>
            <person name="Bhattacharyya A."/>
            <person name="Campbell J.W."/>
            <person name="Gunsalus R.P."/>
        </authorList>
    </citation>
    <scope>NUCLEOTIDE SEQUENCE [LARGE SCALE GENOMIC DNA]</scope>
    <source>
        <strain evidence="5 6">SB</strain>
    </source>
</reference>
<evidence type="ECO:0000313" key="6">
    <source>
        <dbReference type="Proteomes" id="UP000001933"/>
    </source>
</evidence>
<comment type="subcellular location">
    <subcellularLocation>
        <location evidence="1">Cytoplasm</location>
    </subcellularLocation>
</comment>
<dbReference type="GO" id="GO:0003676">
    <property type="term" value="F:nucleic acid binding"/>
    <property type="evidence" value="ECO:0007669"/>
    <property type="project" value="InterPro"/>
</dbReference>
<dbReference type="PANTHER" id="PTHR13200">
    <property type="entry name" value="EEF1A LYSINE METHYLTRANSFERASE 1"/>
    <property type="match status" value="1"/>
</dbReference>
<dbReference type="GO" id="GO:0032259">
    <property type="term" value="P:methylation"/>
    <property type="evidence" value="ECO:0007669"/>
    <property type="project" value="UniProtKB-KW"/>
</dbReference>
<dbReference type="PROSITE" id="PS00092">
    <property type="entry name" value="N6_MTASE"/>
    <property type="match status" value="1"/>
</dbReference>
<dbReference type="GO" id="GO:0016279">
    <property type="term" value="F:protein-lysine N-methyltransferase activity"/>
    <property type="evidence" value="ECO:0007669"/>
    <property type="project" value="InterPro"/>
</dbReference>
<proteinExistence type="predicted"/>
<dbReference type="GO" id="GO:0005737">
    <property type="term" value="C:cytoplasm"/>
    <property type="evidence" value="ECO:0007669"/>
    <property type="project" value="UniProtKB-SubCell"/>
</dbReference>
<keyword evidence="3" id="KW-0489">Methyltransferase</keyword>
<dbReference type="RefSeq" id="WP_011417363.1">
    <property type="nucleotide sequence ID" value="NC_007759.1"/>
</dbReference>
<accession>Q2LTD3</accession>
<evidence type="ECO:0000256" key="4">
    <source>
        <dbReference type="ARBA" id="ARBA00022679"/>
    </source>
</evidence>
<dbReference type="InterPro" id="IPR002052">
    <property type="entry name" value="DNA_methylase_N6_adenine_CS"/>
</dbReference>
<protein>
    <submittedName>
        <fullName evidence="5">Hypothetical cytosolic protein</fullName>
    </submittedName>
</protein>
<evidence type="ECO:0000256" key="1">
    <source>
        <dbReference type="ARBA" id="ARBA00004496"/>
    </source>
</evidence>
<dbReference type="OrthoDB" id="5520577at2"/>
<dbReference type="InterPro" id="IPR041370">
    <property type="entry name" value="Mlase_EEF1AKMT1/ZCCHC4"/>
</dbReference>
<evidence type="ECO:0000313" key="5">
    <source>
        <dbReference type="EMBL" id="ABC77341.1"/>
    </source>
</evidence>
<dbReference type="STRING" id="56780.SYN_02548"/>
<evidence type="ECO:0000256" key="2">
    <source>
        <dbReference type="ARBA" id="ARBA00022490"/>
    </source>
</evidence>
<evidence type="ECO:0000256" key="3">
    <source>
        <dbReference type="ARBA" id="ARBA00022603"/>
    </source>
</evidence>